<sequence>MFSRLSLKNRTMVVTWTGKFFQIFAFFARFSPLTIVTCILVYGYVPLPFLSFNVSFFNSLATGPGFVSVIHLNAACGVSIRGPPLRPRSKASPPRFNRRWSTLA</sequence>
<keyword evidence="2" id="KW-0812">Transmembrane</keyword>
<feature type="region of interest" description="Disordered" evidence="1">
    <location>
        <begin position="83"/>
        <end position="104"/>
    </location>
</feature>
<reference evidence="3" key="1">
    <citation type="submission" date="2023-03" db="EMBL/GenBank/DDBJ databases">
        <title>Massive genome expansion in bonnet fungi (Mycena s.s.) driven by repeated elements and novel gene families across ecological guilds.</title>
        <authorList>
            <consortium name="Lawrence Berkeley National Laboratory"/>
            <person name="Harder C.B."/>
            <person name="Miyauchi S."/>
            <person name="Viragh M."/>
            <person name="Kuo A."/>
            <person name="Thoen E."/>
            <person name="Andreopoulos B."/>
            <person name="Lu D."/>
            <person name="Skrede I."/>
            <person name="Drula E."/>
            <person name="Henrissat B."/>
            <person name="Morin E."/>
            <person name="Kohler A."/>
            <person name="Barry K."/>
            <person name="LaButti K."/>
            <person name="Morin E."/>
            <person name="Salamov A."/>
            <person name="Lipzen A."/>
            <person name="Mereny Z."/>
            <person name="Hegedus B."/>
            <person name="Baldrian P."/>
            <person name="Stursova M."/>
            <person name="Weitz H."/>
            <person name="Taylor A."/>
            <person name="Grigoriev I.V."/>
            <person name="Nagy L.G."/>
            <person name="Martin F."/>
            <person name="Kauserud H."/>
        </authorList>
    </citation>
    <scope>NUCLEOTIDE SEQUENCE</scope>
    <source>
        <strain evidence="3">CBHHK067</strain>
    </source>
</reference>
<feature type="transmembrane region" description="Helical" evidence="2">
    <location>
        <begin position="56"/>
        <end position="80"/>
    </location>
</feature>
<name>A0AAD7DZ40_MYCRO</name>
<evidence type="ECO:0000256" key="1">
    <source>
        <dbReference type="SAM" id="MobiDB-lite"/>
    </source>
</evidence>
<dbReference type="EMBL" id="JARKIE010000015">
    <property type="protein sequence ID" value="KAJ7702235.1"/>
    <property type="molecule type" value="Genomic_DNA"/>
</dbReference>
<evidence type="ECO:0000313" key="3">
    <source>
        <dbReference type="EMBL" id="KAJ7702235.1"/>
    </source>
</evidence>
<keyword evidence="4" id="KW-1185">Reference proteome</keyword>
<protein>
    <submittedName>
        <fullName evidence="3">Uncharacterized protein</fullName>
    </submittedName>
</protein>
<feature type="transmembrane region" description="Helical" evidence="2">
    <location>
        <begin position="20"/>
        <end position="44"/>
    </location>
</feature>
<comment type="caution">
    <text evidence="3">The sequence shown here is derived from an EMBL/GenBank/DDBJ whole genome shotgun (WGS) entry which is preliminary data.</text>
</comment>
<accession>A0AAD7DZ40</accession>
<organism evidence="3 4">
    <name type="scientific">Mycena rosella</name>
    <name type="common">Pink bonnet</name>
    <name type="synonym">Agaricus rosellus</name>
    <dbReference type="NCBI Taxonomy" id="1033263"/>
    <lineage>
        <taxon>Eukaryota</taxon>
        <taxon>Fungi</taxon>
        <taxon>Dikarya</taxon>
        <taxon>Basidiomycota</taxon>
        <taxon>Agaricomycotina</taxon>
        <taxon>Agaricomycetes</taxon>
        <taxon>Agaricomycetidae</taxon>
        <taxon>Agaricales</taxon>
        <taxon>Marasmiineae</taxon>
        <taxon>Mycenaceae</taxon>
        <taxon>Mycena</taxon>
    </lineage>
</organism>
<evidence type="ECO:0000256" key="2">
    <source>
        <dbReference type="SAM" id="Phobius"/>
    </source>
</evidence>
<evidence type="ECO:0000313" key="4">
    <source>
        <dbReference type="Proteomes" id="UP001221757"/>
    </source>
</evidence>
<proteinExistence type="predicted"/>
<dbReference type="Proteomes" id="UP001221757">
    <property type="component" value="Unassembled WGS sequence"/>
</dbReference>
<dbReference type="AlphaFoldDB" id="A0AAD7DZ40"/>
<keyword evidence="2" id="KW-0472">Membrane</keyword>
<gene>
    <name evidence="3" type="ORF">B0H17DRAFT_1043319</name>
</gene>
<keyword evidence="2" id="KW-1133">Transmembrane helix</keyword>